<dbReference type="GO" id="GO:0005886">
    <property type="term" value="C:plasma membrane"/>
    <property type="evidence" value="ECO:0007669"/>
    <property type="project" value="UniProtKB-SubCell"/>
</dbReference>
<evidence type="ECO:0000259" key="9">
    <source>
        <dbReference type="PROSITE" id="PS51012"/>
    </source>
</evidence>
<evidence type="ECO:0000256" key="3">
    <source>
        <dbReference type="ARBA" id="ARBA00022448"/>
    </source>
</evidence>
<dbReference type="PROSITE" id="PS51012">
    <property type="entry name" value="ABC_TM2"/>
    <property type="match status" value="1"/>
</dbReference>
<evidence type="ECO:0000256" key="2">
    <source>
        <dbReference type="ARBA" id="ARBA00007783"/>
    </source>
</evidence>
<keyword evidence="3" id="KW-0813">Transport</keyword>
<name>A0AA90VPK9_9BACT</name>
<keyword evidence="6 8" id="KW-1133">Transmembrane helix</keyword>
<dbReference type="InterPro" id="IPR051449">
    <property type="entry name" value="ABC-2_transporter_component"/>
</dbReference>
<dbReference type="EMBL" id="VZAP01000135">
    <property type="protein sequence ID" value="MQO93191.1"/>
    <property type="molecule type" value="Genomic_DNA"/>
</dbReference>
<proteinExistence type="inferred from homology"/>
<dbReference type="PANTHER" id="PTHR30294:SF29">
    <property type="entry name" value="MULTIDRUG ABC TRANSPORTER PERMEASE YBHS-RELATED"/>
    <property type="match status" value="1"/>
</dbReference>
<dbReference type="GO" id="GO:0140359">
    <property type="term" value="F:ABC-type transporter activity"/>
    <property type="evidence" value="ECO:0007669"/>
    <property type="project" value="InterPro"/>
</dbReference>
<evidence type="ECO:0000256" key="5">
    <source>
        <dbReference type="ARBA" id="ARBA00022692"/>
    </source>
</evidence>
<keyword evidence="7 8" id="KW-0472">Membrane</keyword>
<feature type="transmembrane region" description="Helical" evidence="8">
    <location>
        <begin position="266"/>
        <end position="288"/>
    </location>
</feature>
<accession>A0AA90VPK9</accession>
<comment type="subcellular location">
    <subcellularLocation>
        <location evidence="1">Cell membrane</location>
        <topology evidence="1">Multi-pass membrane protein</topology>
    </subcellularLocation>
</comment>
<dbReference type="Proteomes" id="UP000421283">
    <property type="component" value="Unassembled WGS sequence"/>
</dbReference>
<evidence type="ECO:0000313" key="11">
    <source>
        <dbReference type="Proteomes" id="UP000421283"/>
    </source>
</evidence>
<feature type="domain" description="ABC transmembrane type-2" evidence="9">
    <location>
        <begin position="154"/>
        <end position="379"/>
    </location>
</feature>
<evidence type="ECO:0000256" key="8">
    <source>
        <dbReference type="SAM" id="Phobius"/>
    </source>
</evidence>
<reference evidence="11" key="1">
    <citation type="submission" date="2019-09" db="EMBL/GenBank/DDBJ databases">
        <title>Distinct polysaccharide growth profiles of human intestinal Prevotella copri isolates.</title>
        <authorList>
            <person name="Fehlner-Peach H."/>
            <person name="Magnabosco C."/>
            <person name="Raghavan V."/>
            <person name="Scher J.U."/>
            <person name="Tett A."/>
            <person name="Cox L.M."/>
            <person name="Gottsegen C."/>
            <person name="Watters A."/>
            <person name="Wiltshire- Gordon J.D."/>
            <person name="Segata N."/>
            <person name="Bonneau R."/>
            <person name="Littman D.R."/>
        </authorList>
    </citation>
    <scope>NUCLEOTIDE SEQUENCE [LARGE SCALE GENOMIC DNA]</scope>
    <source>
        <strain evidence="11">iAU3127</strain>
    </source>
</reference>
<sequence length="380" mass="42654">MKQFIVFVRKEFRHIFRDKRTMLILLVMPIIMIILFGFAITTEVKDSRVVILDHSKDEVTTRIQEHIRNNRYFTIVADVHSEKEIQQMFLENNADLAVIFSHNFSDEMRHSGKASIQLLADGSEPNQAAVRTGYMQQILAGYLQDYIQQERSHAQMAQASTSSFTPSFQIIPVTKMLYNPQSRSEYNFVPGVIGLILLLICAMMTSIAIVKEKEMGTMEILLASPLPPIVIVVAKLVPYFVISCMNLATILLLSVFLLNIPIAGSVMGFIAISLLYILVSLLLGLFISNCVSSQLAAMLLSLLLIVPTVYLSGLAFPIESMPEALQHASAIIPARWYVEVARKLMIQGVEMKYVMHETAVLALMAVVLLGVSWKLFKVRL</sequence>
<comment type="similarity">
    <text evidence="2">Belongs to the ABC-2 integral membrane protein family.</text>
</comment>
<evidence type="ECO:0000256" key="4">
    <source>
        <dbReference type="ARBA" id="ARBA00022475"/>
    </source>
</evidence>
<evidence type="ECO:0000256" key="1">
    <source>
        <dbReference type="ARBA" id="ARBA00004651"/>
    </source>
</evidence>
<evidence type="ECO:0000256" key="7">
    <source>
        <dbReference type="ARBA" id="ARBA00023136"/>
    </source>
</evidence>
<dbReference type="InterPro" id="IPR047817">
    <property type="entry name" value="ABC2_TM_bact-type"/>
</dbReference>
<keyword evidence="4" id="KW-1003">Cell membrane</keyword>
<feature type="transmembrane region" description="Helical" evidence="8">
    <location>
        <begin position="236"/>
        <end position="260"/>
    </location>
</feature>
<dbReference type="AlphaFoldDB" id="A0AA90VPK9"/>
<dbReference type="InterPro" id="IPR013525">
    <property type="entry name" value="ABC2_TM"/>
</dbReference>
<dbReference type="PANTHER" id="PTHR30294">
    <property type="entry name" value="MEMBRANE COMPONENT OF ABC TRANSPORTER YHHJ-RELATED"/>
    <property type="match status" value="1"/>
</dbReference>
<comment type="caution">
    <text evidence="10">The sequence shown here is derived from an EMBL/GenBank/DDBJ whole genome shotgun (WGS) entry which is preliminary data.</text>
</comment>
<feature type="transmembrane region" description="Helical" evidence="8">
    <location>
        <begin position="21"/>
        <end position="40"/>
    </location>
</feature>
<dbReference type="RefSeq" id="WP_153139126.1">
    <property type="nucleotide sequence ID" value="NZ_VZAP01000135.1"/>
</dbReference>
<dbReference type="Pfam" id="PF12698">
    <property type="entry name" value="ABC2_membrane_3"/>
    <property type="match status" value="1"/>
</dbReference>
<evidence type="ECO:0000313" key="10">
    <source>
        <dbReference type="EMBL" id="MQO93191.1"/>
    </source>
</evidence>
<feature type="transmembrane region" description="Helical" evidence="8">
    <location>
        <begin position="188"/>
        <end position="210"/>
    </location>
</feature>
<keyword evidence="5 8" id="KW-0812">Transmembrane</keyword>
<dbReference type="Gene3D" id="3.40.1710.10">
    <property type="entry name" value="abc type-2 transporter like domain"/>
    <property type="match status" value="1"/>
</dbReference>
<evidence type="ECO:0000256" key="6">
    <source>
        <dbReference type="ARBA" id="ARBA00022989"/>
    </source>
</evidence>
<organism evidence="10 11">
    <name type="scientific">Segatella copri</name>
    <dbReference type="NCBI Taxonomy" id="165179"/>
    <lineage>
        <taxon>Bacteria</taxon>
        <taxon>Pseudomonadati</taxon>
        <taxon>Bacteroidota</taxon>
        <taxon>Bacteroidia</taxon>
        <taxon>Bacteroidales</taxon>
        <taxon>Prevotellaceae</taxon>
        <taxon>Segatella</taxon>
    </lineage>
</organism>
<feature type="transmembrane region" description="Helical" evidence="8">
    <location>
        <begin position="295"/>
        <end position="316"/>
    </location>
</feature>
<gene>
    <name evidence="10" type="ORF">F7D31_11090</name>
</gene>
<protein>
    <submittedName>
        <fullName evidence="10">ABC transporter permease</fullName>
    </submittedName>
</protein>
<feature type="transmembrane region" description="Helical" evidence="8">
    <location>
        <begin position="358"/>
        <end position="376"/>
    </location>
</feature>